<comment type="caution">
    <text evidence="6">The sequence shown here is derived from an EMBL/GenBank/DDBJ whole genome shotgun (WGS) entry which is preliminary data.</text>
</comment>
<evidence type="ECO:0000256" key="4">
    <source>
        <dbReference type="ARBA" id="ARBA00023136"/>
    </source>
</evidence>
<keyword evidence="7" id="KW-1185">Reference proteome</keyword>
<dbReference type="Proteomes" id="UP001499841">
    <property type="component" value="Unassembled WGS sequence"/>
</dbReference>
<evidence type="ECO:0000313" key="6">
    <source>
        <dbReference type="EMBL" id="GAA4289033.1"/>
    </source>
</evidence>
<evidence type="ECO:0000256" key="3">
    <source>
        <dbReference type="ARBA" id="ARBA00022989"/>
    </source>
</evidence>
<evidence type="ECO:0000256" key="1">
    <source>
        <dbReference type="ARBA" id="ARBA00004141"/>
    </source>
</evidence>
<keyword evidence="2 5" id="KW-0812">Transmembrane</keyword>
<dbReference type="EMBL" id="BAABBA010000021">
    <property type="protein sequence ID" value="GAA4289033.1"/>
    <property type="molecule type" value="Genomic_DNA"/>
</dbReference>
<name>A0ABP8EZ19_9MICO</name>
<dbReference type="RefSeq" id="WP_345043811.1">
    <property type="nucleotide sequence ID" value="NZ_BAABBA010000021.1"/>
</dbReference>
<dbReference type="InterPro" id="IPR032808">
    <property type="entry name" value="DoxX"/>
</dbReference>
<evidence type="ECO:0000256" key="2">
    <source>
        <dbReference type="ARBA" id="ARBA00022692"/>
    </source>
</evidence>
<evidence type="ECO:0008006" key="8">
    <source>
        <dbReference type="Google" id="ProtNLM"/>
    </source>
</evidence>
<feature type="transmembrane region" description="Helical" evidence="5">
    <location>
        <begin position="44"/>
        <end position="65"/>
    </location>
</feature>
<organism evidence="6 7">
    <name type="scientific">Georgenia daeguensis</name>
    <dbReference type="NCBI Taxonomy" id="908355"/>
    <lineage>
        <taxon>Bacteria</taxon>
        <taxon>Bacillati</taxon>
        <taxon>Actinomycetota</taxon>
        <taxon>Actinomycetes</taxon>
        <taxon>Micrococcales</taxon>
        <taxon>Bogoriellaceae</taxon>
        <taxon>Georgenia</taxon>
    </lineage>
</organism>
<protein>
    <recommendedName>
        <fullName evidence="8">DoxX family membrane protein</fullName>
    </recommendedName>
</protein>
<reference evidence="7" key="1">
    <citation type="journal article" date="2019" name="Int. J. Syst. Evol. Microbiol.">
        <title>The Global Catalogue of Microorganisms (GCM) 10K type strain sequencing project: providing services to taxonomists for standard genome sequencing and annotation.</title>
        <authorList>
            <consortium name="The Broad Institute Genomics Platform"/>
            <consortium name="The Broad Institute Genome Sequencing Center for Infectious Disease"/>
            <person name="Wu L."/>
            <person name="Ma J."/>
        </authorList>
    </citation>
    <scope>NUCLEOTIDE SEQUENCE [LARGE SCALE GENOMIC DNA]</scope>
    <source>
        <strain evidence="7">JCM 17459</strain>
    </source>
</reference>
<feature type="transmembrane region" description="Helical" evidence="5">
    <location>
        <begin position="103"/>
        <end position="123"/>
    </location>
</feature>
<evidence type="ECO:0000313" key="7">
    <source>
        <dbReference type="Proteomes" id="UP001499841"/>
    </source>
</evidence>
<keyword evidence="4 5" id="KW-0472">Membrane</keyword>
<dbReference type="Pfam" id="PF07681">
    <property type="entry name" value="DoxX"/>
    <property type="match status" value="1"/>
</dbReference>
<gene>
    <name evidence="6" type="ORF">GCM10022262_33940</name>
</gene>
<keyword evidence="3 5" id="KW-1133">Transmembrane helix</keyword>
<comment type="subcellular location">
    <subcellularLocation>
        <location evidence="1">Membrane</location>
        <topology evidence="1">Multi-pass membrane protein</topology>
    </subcellularLocation>
</comment>
<accession>A0ABP8EZ19</accession>
<feature type="transmembrane region" description="Helical" evidence="5">
    <location>
        <begin position="6"/>
        <end position="24"/>
    </location>
</feature>
<feature type="transmembrane region" description="Helical" evidence="5">
    <location>
        <begin position="71"/>
        <end position="91"/>
    </location>
</feature>
<sequence length="139" mass="14640">MDVLVLLGRVLFGLLFLGSGYGHLAQRQMMAGYAASKGVPAANLMVPLTGLQILVGALMVALGIWPDVGALLLVAFLLPTAFIMHGFWAETDPGAKTMEQTQFLKDLALAGAALVMFAVFAYLGDDLGLVLVSPLFTLS</sequence>
<proteinExistence type="predicted"/>
<evidence type="ECO:0000256" key="5">
    <source>
        <dbReference type="SAM" id="Phobius"/>
    </source>
</evidence>